<evidence type="ECO:0000256" key="7">
    <source>
        <dbReference type="SAM" id="MobiDB-lite"/>
    </source>
</evidence>
<dbReference type="PANTHER" id="PTHR11961">
    <property type="entry name" value="CYTOCHROME C"/>
    <property type="match status" value="1"/>
</dbReference>
<dbReference type="Gene3D" id="1.10.760.10">
    <property type="entry name" value="Cytochrome c-like domain"/>
    <property type="match status" value="1"/>
</dbReference>
<keyword evidence="1" id="KW-0813">Transport</keyword>
<dbReference type="Pfam" id="PF00034">
    <property type="entry name" value="Cytochrom_C"/>
    <property type="match status" value="1"/>
</dbReference>
<evidence type="ECO:0000313" key="9">
    <source>
        <dbReference type="EMBL" id="QCI80524.1"/>
    </source>
</evidence>
<organism evidence="9 10">
    <name type="scientific">Hankyongella ginsenosidimutans</name>
    <dbReference type="NCBI Taxonomy" id="1763828"/>
    <lineage>
        <taxon>Bacteria</taxon>
        <taxon>Pseudomonadati</taxon>
        <taxon>Pseudomonadota</taxon>
        <taxon>Alphaproteobacteria</taxon>
        <taxon>Sphingomonadales</taxon>
        <taxon>Sphingomonadaceae</taxon>
        <taxon>Hankyongella</taxon>
    </lineage>
</organism>
<keyword evidence="10" id="KW-1185">Reference proteome</keyword>
<evidence type="ECO:0000256" key="2">
    <source>
        <dbReference type="ARBA" id="ARBA00022617"/>
    </source>
</evidence>
<dbReference type="InterPro" id="IPR002327">
    <property type="entry name" value="Cyt_c_1A/1B"/>
</dbReference>
<proteinExistence type="predicted"/>
<dbReference type="GO" id="GO:0046872">
    <property type="term" value="F:metal ion binding"/>
    <property type="evidence" value="ECO:0007669"/>
    <property type="project" value="UniProtKB-KW"/>
</dbReference>
<feature type="domain" description="Cytochrome c" evidence="8">
    <location>
        <begin position="51"/>
        <end position="152"/>
    </location>
</feature>
<dbReference type="GO" id="GO:0009055">
    <property type="term" value="F:electron transfer activity"/>
    <property type="evidence" value="ECO:0007669"/>
    <property type="project" value="InterPro"/>
</dbReference>
<evidence type="ECO:0000313" key="10">
    <source>
        <dbReference type="Proteomes" id="UP000298714"/>
    </source>
</evidence>
<evidence type="ECO:0000259" key="8">
    <source>
        <dbReference type="PROSITE" id="PS51007"/>
    </source>
</evidence>
<dbReference type="KEGG" id="hgn:E6W36_06140"/>
<dbReference type="GO" id="GO:0020037">
    <property type="term" value="F:heme binding"/>
    <property type="evidence" value="ECO:0007669"/>
    <property type="project" value="InterPro"/>
</dbReference>
<dbReference type="SUPFAM" id="SSF46626">
    <property type="entry name" value="Cytochrome c"/>
    <property type="match status" value="1"/>
</dbReference>
<keyword evidence="2 6" id="KW-0349">Heme</keyword>
<keyword evidence="5 6" id="KW-0408">Iron</keyword>
<sequence length="226" mass="23671">MGVFIISGHIYQPKPLEARAFPEIEGVEQTAQAAGPAKDSGPPLAVLLASASPEKGAAQFKKCAACHTIEKGGANKIGPNLWGIVGSKHAHAQGFAYSTALAGMQDKPWSWEELDMWIKSPKGYAAGNKMSFAGLSKPEDRAAILVYLNQNSDSPLALPAPPAATAAAPAEAPATAEAAASAEPARMRQPRLPRPNNAATQRPDVNPMHANPAGSSCRVLRIFMLC</sequence>
<gene>
    <name evidence="9" type="ORF">E6W36_06140</name>
</gene>
<reference evidence="10" key="1">
    <citation type="submission" date="2019-04" db="EMBL/GenBank/DDBJ databases">
        <title>Complete genome sequence of Sphingomonas sp. W1-2-3.</title>
        <authorList>
            <person name="Im W.T."/>
        </authorList>
    </citation>
    <scope>NUCLEOTIDE SEQUENCE [LARGE SCALE GENOMIC DNA]</scope>
    <source>
        <strain evidence="10">W1-2-3</strain>
    </source>
</reference>
<feature type="region of interest" description="Disordered" evidence="7">
    <location>
        <begin position="158"/>
        <end position="211"/>
    </location>
</feature>
<evidence type="ECO:0000256" key="5">
    <source>
        <dbReference type="ARBA" id="ARBA00023004"/>
    </source>
</evidence>
<keyword evidence="4" id="KW-0249">Electron transport</keyword>
<protein>
    <submittedName>
        <fullName evidence="9">Cytochrome c family protein</fullName>
    </submittedName>
</protein>
<evidence type="ECO:0000256" key="4">
    <source>
        <dbReference type="ARBA" id="ARBA00022982"/>
    </source>
</evidence>
<dbReference type="InterPro" id="IPR036909">
    <property type="entry name" value="Cyt_c-like_dom_sf"/>
</dbReference>
<name>A0A4D7C475_9SPHN</name>
<evidence type="ECO:0000256" key="6">
    <source>
        <dbReference type="PROSITE-ProRule" id="PRU00433"/>
    </source>
</evidence>
<dbReference type="PRINTS" id="PR00604">
    <property type="entry name" value="CYTCHRMECIAB"/>
</dbReference>
<dbReference type="InterPro" id="IPR009056">
    <property type="entry name" value="Cyt_c-like_dom"/>
</dbReference>
<feature type="compositionally biased region" description="Low complexity" evidence="7">
    <location>
        <begin position="163"/>
        <end position="184"/>
    </location>
</feature>
<accession>A0A4D7C475</accession>
<keyword evidence="3 6" id="KW-0479">Metal-binding</keyword>
<dbReference type="AlphaFoldDB" id="A0A4D7C475"/>
<evidence type="ECO:0000256" key="3">
    <source>
        <dbReference type="ARBA" id="ARBA00022723"/>
    </source>
</evidence>
<dbReference type="Proteomes" id="UP000298714">
    <property type="component" value="Chromosome"/>
</dbReference>
<evidence type="ECO:0000256" key="1">
    <source>
        <dbReference type="ARBA" id="ARBA00022448"/>
    </source>
</evidence>
<dbReference type="PROSITE" id="PS51007">
    <property type="entry name" value="CYTC"/>
    <property type="match status" value="1"/>
</dbReference>
<dbReference type="EMBL" id="CP039704">
    <property type="protein sequence ID" value="QCI80524.1"/>
    <property type="molecule type" value="Genomic_DNA"/>
</dbReference>